<dbReference type="AlphaFoldDB" id="A0AAD9G7A2"/>
<name>A0AAD9G7A2_BABDI</name>
<evidence type="ECO:0000313" key="3">
    <source>
        <dbReference type="EMBL" id="KAK1933074.1"/>
    </source>
</evidence>
<feature type="region of interest" description="Disordered" evidence="1">
    <location>
        <begin position="574"/>
        <end position="604"/>
    </location>
</feature>
<accession>A0AAD9G7A2</accession>
<keyword evidence="4" id="KW-1185">Reference proteome</keyword>
<keyword evidence="2" id="KW-0812">Transmembrane</keyword>
<keyword evidence="2" id="KW-1133">Transmembrane helix</keyword>
<proteinExistence type="predicted"/>
<dbReference type="Proteomes" id="UP001195914">
    <property type="component" value="Unassembled WGS sequence"/>
</dbReference>
<keyword evidence="2" id="KW-0472">Membrane</keyword>
<organism evidence="3 4">
    <name type="scientific">Babesia divergens</name>
    <dbReference type="NCBI Taxonomy" id="32595"/>
    <lineage>
        <taxon>Eukaryota</taxon>
        <taxon>Sar</taxon>
        <taxon>Alveolata</taxon>
        <taxon>Apicomplexa</taxon>
        <taxon>Aconoidasida</taxon>
        <taxon>Piroplasmida</taxon>
        <taxon>Babesiidae</taxon>
        <taxon>Babesia</taxon>
    </lineage>
</organism>
<reference evidence="3" key="2">
    <citation type="submission" date="2021-05" db="EMBL/GenBank/DDBJ databases">
        <authorList>
            <person name="Pain A."/>
        </authorList>
    </citation>
    <scope>NUCLEOTIDE SEQUENCE</scope>
    <source>
        <strain evidence="3">1802A</strain>
    </source>
</reference>
<gene>
    <name evidence="3" type="ORF">X943_002071</name>
</gene>
<reference evidence="3" key="1">
    <citation type="journal article" date="2014" name="Nucleic Acids Res.">
        <title>The evolutionary dynamics of variant antigen genes in Babesia reveal a history of genomic innovation underlying host-parasite interaction.</title>
        <authorList>
            <person name="Jackson A.P."/>
            <person name="Otto T.D."/>
            <person name="Darby A."/>
            <person name="Ramaprasad A."/>
            <person name="Xia D."/>
            <person name="Echaide I.E."/>
            <person name="Farber M."/>
            <person name="Gahlot S."/>
            <person name="Gamble J."/>
            <person name="Gupta D."/>
            <person name="Gupta Y."/>
            <person name="Jackson L."/>
            <person name="Malandrin L."/>
            <person name="Malas T.B."/>
            <person name="Moussa E."/>
            <person name="Nair M."/>
            <person name="Reid A.J."/>
            <person name="Sanders M."/>
            <person name="Sharma J."/>
            <person name="Tracey A."/>
            <person name="Quail M.A."/>
            <person name="Weir W."/>
            <person name="Wastling J.M."/>
            <person name="Hall N."/>
            <person name="Willadsen P."/>
            <person name="Lingelbach K."/>
            <person name="Shiels B."/>
            <person name="Tait A."/>
            <person name="Berriman M."/>
            <person name="Allred D.R."/>
            <person name="Pain A."/>
        </authorList>
    </citation>
    <scope>NUCLEOTIDE SEQUENCE</scope>
    <source>
        <strain evidence="3">1802A</strain>
    </source>
</reference>
<comment type="caution">
    <text evidence="3">The sequence shown here is derived from an EMBL/GenBank/DDBJ whole genome shotgun (WGS) entry which is preliminary data.</text>
</comment>
<dbReference type="EMBL" id="JAHBMH010000073">
    <property type="protein sequence ID" value="KAK1933074.1"/>
    <property type="molecule type" value="Genomic_DNA"/>
</dbReference>
<protein>
    <submittedName>
        <fullName evidence="3">Variant erythrocyte surface antigen-1 family protein</fullName>
    </submittedName>
</protein>
<sequence>MFFIPSSCPGCRILVCLSVLRTFGSVLTGTSGLPNLTLVSVLYCSHILLVSVISLNLLHLHDSVEALLPDAEINNELQALASGLESFIGYGGSGKLTGKGIGRKASKDFKDLSESEIKRLTELVENADQEAKGVKDPVLSGLLKTLEAGLGSIISKNEGTKKGAEELKEKVERLKSKLKPKGSPACNACAVLKSYLNILQSQYVSSYSSSASWDSLCSHSSGSSQCPSNGCCDACPKRLCARIFLGFIPALYFGLKIVFERCKDDSDFPGWNQKKIPEAPRLKDFLKAWGYDVDKELNVDKKASEIPELLESLFNDSSGILKSLYDASLSYFSKNYFVPPSPVPSSDSDPSPSTVRSMLFWLYGLRFTSGFSSLVLHCSSLCSPFGNSFHPDAFCYYLHVSCFLLPVSVISVIQCPDGSDSFLPSHSYWKDFCYPENPSDLLDKLCEYVRKIYIPLNFLRFQCERTPAQAGWQSCYFGQKCAEKFKISSGPVLSSSPCSCSSSDPSNPTQGYLCTAINKDTVHDHCLKDDCRGFPGSSSPTSVSCSDPNSVHPQSNGKPCTPCPHPLMRFLIDDSSDSDSKSQDPQNFRTPFHSSTVTPMGFSGKLSSPGKKGLDLGHVLAVFCKDGFYPLARLCEFALYVSRRPPDTLGELFIFFMKFAGALNSKTDPLKTEFSNYASKEPGRPSGDSLKNALEYFVGSEKHHWEDKSKNSHKTSPTSSFADLYSLIHCSGPKGSGIPPTCGEYLHPLIHNVDGVFTPELCDMYLSFFCHLGPKFYSEFKDFHTAASTKFSCCLSSSGSPCPKIVECPCALPFIYSWGFTFFSPSNLNGTNKKSCKDFLDQLGKFLGLGSNGSSPYFKNLLRVIDEFIWHIRLPFIYAFLYIWILVISYFYYVQFYKLDLLHVNSHLHLPRSFKILPSTLFSDSSSNLKDLSYFTL</sequence>
<evidence type="ECO:0000256" key="2">
    <source>
        <dbReference type="SAM" id="Phobius"/>
    </source>
</evidence>
<feature type="compositionally biased region" description="Polar residues" evidence="1">
    <location>
        <begin position="585"/>
        <end position="598"/>
    </location>
</feature>
<feature type="transmembrane region" description="Helical" evidence="2">
    <location>
        <begin position="868"/>
        <end position="893"/>
    </location>
</feature>
<evidence type="ECO:0000256" key="1">
    <source>
        <dbReference type="SAM" id="MobiDB-lite"/>
    </source>
</evidence>
<evidence type="ECO:0000313" key="4">
    <source>
        <dbReference type="Proteomes" id="UP001195914"/>
    </source>
</evidence>